<evidence type="ECO:0000313" key="4">
    <source>
        <dbReference type="Proteomes" id="UP000476176"/>
    </source>
</evidence>
<feature type="region of interest" description="Disordered" evidence="2">
    <location>
        <begin position="232"/>
        <end position="276"/>
    </location>
</feature>
<dbReference type="Proteomes" id="UP000476176">
    <property type="component" value="Unassembled WGS sequence"/>
</dbReference>
<evidence type="ECO:0000256" key="1">
    <source>
        <dbReference type="SAM" id="Coils"/>
    </source>
</evidence>
<sequence>MRRVVRRRWQKLRRRIRDVEKEKKALKADTRKALTKAENMLAKAEEEKQKEVQKRIRAECHAVELSNSTEHCSHRVVRSLDKLADADADVNRNVRTTHRTTSAITAAPADPPPNGLLAAAVCKRDSTADLATMIVKFVKASTMAEIRALVANDGARREKGEALLAKRRRENEPVRSRFARTASSYSAGLCVWTEIDETLPFADFLNGFRNEFTIRFVCTLNLVEALSSLSFGSSDSVRSTTDLSSALDETRRISGEPETELPTTPSSPAANDDMAP</sequence>
<organism evidence="3 4">
    <name type="scientific">Phytophthora fragariae</name>
    <dbReference type="NCBI Taxonomy" id="53985"/>
    <lineage>
        <taxon>Eukaryota</taxon>
        <taxon>Sar</taxon>
        <taxon>Stramenopiles</taxon>
        <taxon>Oomycota</taxon>
        <taxon>Peronosporomycetes</taxon>
        <taxon>Peronosporales</taxon>
        <taxon>Peronosporaceae</taxon>
        <taxon>Phytophthora</taxon>
    </lineage>
</organism>
<evidence type="ECO:0000256" key="2">
    <source>
        <dbReference type="SAM" id="MobiDB-lite"/>
    </source>
</evidence>
<protein>
    <submittedName>
        <fullName evidence="3">Uncharacterized protein</fullName>
    </submittedName>
</protein>
<accession>A0A6G0N514</accession>
<comment type="caution">
    <text evidence="3">The sequence shown here is derived from an EMBL/GenBank/DDBJ whole genome shotgun (WGS) entry which is preliminary data.</text>
</comment>
<evidence type="ECO:0000313" key="3">
    <source>
        <dbReference type="EMBL" id="KAE9193620.1"/>
    </source>
</evidence>
<dbReference type="AlphaFoldDB" id="A0A6G0N514"/>
<name>A0A6G0N514_9STRA</name>
<feature type="coiled-coil region" evidence="1">
    <location>
        <begin position="2"/>
        <end position="61"/>
    </location>
</feature>
<dbReference type="EMBL" id="QXGC01001929">
    <property type="protein sequence ID" value="KAE9193620.1"/>
    <property type="molecule type" value="Genomic_DNA"/>
</dbReference>
<keyword evidence="1" id="KW-0175">Coiled coil</keyword>
<reference evidence="3 4" key="1">
    <citation type="submission" date="2018-09" db="EMBL/GenBank/DDBJ databases">
        <title>Genomic investigation of the strawberry pathogen Phytophthora fragariae indicates pathogenicity is determined by transcriptional variation in three key races.</title>
        <authorList>
            <person name="Adams T.M."/>
            <person name="Armitage A.D."/>
            <person name="Sobczyk M.K."/>
            <person name="Bates H.J."/>
            <person name="Dunwell J.M."/>
            <person name="Nellist C.F."/>
            <person name="Harrison R.J."/>
        </authorList>
    </citation>
    <scope>NUCLEOTIDE SEQUENCE [LARGE SCALE GENOMIC DNA]</scope>
    <source>
        <strain evidence="3 4">BC-23</strain>
    </source>
</reference>
<proteinExistence type="predicted"/>
<gene>
    <name evidence="3" type="ORF">PF004_g20966</name>
</gene>